<comment type="caution">
    <text evidence="1">The sequence shown here is derived from an EMBL/GenBank/DDBJ whole genome shotgun (WGS) entry which is preliminary data.</text>
</comment>
<proteinExistence type="predicted"/>
<gene>
    <name evidence="1" type="ORF">PVAND_014328</name>
</gene>
<protein>
    <submittedName>
        <fullName evidence="1">Uncharacterized protein</fullName>
    </submittedName>
</protein>
<dbReference type="OrthoDB" id="416437at2759"/>
<name>A0A9J6CTJ3_POLVA</name>
<keyword evidence="2" id="KW-1185">Reference proteome</keyword>
<accession>A0A9J6CTJ3</accession>
<evidence type="ECO:0000313" key="1">
    <source>
        <dbReference type="EMBL" id="KAG5685134.1"/>
    </source>
</evidence>
<reference evidence="1" key="1">
    <citation type="submission" date="2021-03" db="EMBL/GenBank/DDBJ databases">
        <title>Chromosome level genome of the anhydrobiotic midge Polypedilum vanderplanki.</title>
        <authorList>
            <person name="Yoshida Y."/>
            <person name="Kikawada T."/>
            <person name="Gusev O."/>
        </authorList>
    </citation>
    <scope>NUCLEOTIDE SEQUENCE</scope>
    <source>
        <strain evidence="1">NIAS01</strain>
        <tissue evidence="1">Whole body or cell culture</tissue>
    </source>
</reference>
<sequence>MRILKEREVSAAECAYRLCHLPLRGSSRSTVFLNTRKPEQRYYVSKFEGNEAVGMCSNIFERYEKRPLCFFNISHIMMKELLGELSAREAFLACEETLKERSAFMETFRERDRQLEIAFTQAHAFNLLDNPEDVVQAELEEEAVPEQPND</sequence>
<dbReference type="Proteomes" id="UP001107558">
    <property type="component" value="Chromosome 1"/>
</dbReference>
<organism evidence="1 2">
    <name type="scientific">Polypedilum vanderplanki</name>
    <name type="common">Sleeping chironomid midge</name>
    <dbReference type="NCBI Taxonomy" id="319348"/>
    <lineage>
        <taxon>Eukaryota</taxon>
        <taxon>Metazoa</taxon>
        <taxon>Ecdysozoa</taxon>
        <taxon>Arthropoda</taxon>
        <taxon>Hexapoda</taxon>
        <taxon>Insecta</taxon>
        <taxon>Pterygota</taxon>
        <taxon>Neoptera</taxon>
        <taxon>Endopterygota</taxon>
        <taxon>Diptera</taxon>
        <taxon>Nematocera</taxon>
        <taxon>Chironomoidea</taxon>
        <taxon>Chironomidae</taxon>
        <taxon>Chironominae</taxon>
        <taxon>Polypedilum</taxon>
        <taxon>Polypedilum</taxon>
    </lineage>
</organism>
<dbReference type="EMBL" id="JADBJN010000001">
    <property type="protein sequence ID" value="KAG5685134.1"/>
    <property type="molecule type" value="Genomic_DNA"/>
</dbReference>
<evidence type="ECO:0000313" key="2">
    <source>
        <dbReference type="Proteomes" id="UP001107558"/>
    </source>
</evidence>
<dbReference type="AlphaFoldDB" id="A0A9J6CTJ3"/>